<reference evidence="2 3" key="1">
    <citation type="submission" date="2019-09" db="EMBL/GenBank/DDBJ databases">
        <authorList>
            <person name="Depoorter E."/>
        </authorList>
    </citation>
    <scope>NUCLEOTIDE SEQUENCE [LARGE SCALE GENOMIC DNA]</scope>
    <source>
        <strain evidence="2">LMG 30113</strain>
    </source>
</reference>
<dbReference type="EMBL" id="CABVQD010000016">
    <property type="protein sequence ID" value="VWB95287.1"/>
    <property type="molecule type" value="Genomic_DNA"/>
</dbReference>
<name>A0A6J5DF86_9BURK</name>
<evidence type="ECO:0000256" key="1">
    <source>
        <dbReference type="SAM" id="MobiDB-lite"/>
    </source>
</evidence>
<feature type="region of interest" description="Disordered" evidence="1">
    <location>
        <begin position="118"/>
        <end position="150"/>
    </location>
</feature>
<accession>A0A6J5DF86</accession>
<evidence type="ECO:0000313" key="2">
    <source>
        <dbReference type="EMBL" id="VWB95287.1"/>
    </source>
</evidence>
<dbReference type="RefSeq" id="WP_235215160.1">
    <property type="nucleotide sequence ID" value="NZ_CABVQD010000016.1"/>
</dbReference>
<gene>
    <name evidence="2" type="ORF">BPA30113_04448</name>
</gene>
<organism evidence="2 3">
    <name type="scientific">Burkholderia paludis</name>
    <dbReference type="NCBI Taxonomy" id="1506587"/>
    <lineage>
        <taxon>Bacteria</taxon>
        <taxon>Pseudomonadati</taxon>
        <taxon>Pseudomonadota</taxon>
        <taxon>Betaproteobacteria</taxon>
        <taxon>Burkholderiales</taxon>
        <taxon>Burkholderiaceae</taxon>
        <taxon>Burkholderia</taxon>
        <taxon>Burkholderia cepacia complex</taxon>
    </lineage>
</organism>
<keyword evidence="3" id="KW-1185">Reference proteome</keyword>
<dbReference type="Proteomes" id="UP000494330">
    <property type="component" value="Unassembled WGS sequence"/>
</dbReference>
<sequence>MWRWFVNRADTQVRRTVGNAHLALQSIQYLMDGQVPGDPESLFGFEQATLMLLDSVVRREAGDSLNRAGARSASLRMNAEIYLAHHYSDPDLTPGRLAHALNVSRRTLYGALAATSQTPQVDPGISTAGEQTGASGSGRHEPQSSGAGSHVRLFGHDAFRMQPRRLPDELSKCIGTGVMRRLRHVQSESARCREYLHALTQRLH</sequence>
<evidence type="ECO:0000313" key="3">
    <source>
        <dbReference type="Proteomes" id="UP000494330"/>
    </source>
</evidence>
<protein>
    <submittedName>
        <fullName evidence="2">AraC family transcriptional regulator</fullName>
    </submittedName>
</protein>
<dbReference type="AlphaFoldDB" id="A0A6J5DF86"/>
<proteinExistence type="predicted"/>